<evidence type="ECO:0000256" key="4">
    <source>
        <dbReference type="ARBA" id="ARBA00022605"/>
    </source>
</evidence>
<evidence type="ECO:0000256" key="3">
    <source>
        <dbReference type="ARBA" id="ARBA00008737"/>
    </source>
</evidence>
<comment type="catalytic activity">
    <reaction evidence="1 9">
        <text>1-(2-carboxyphenylamino)-1-deoxy-D-ribulose 5-phosphate + H(+) = (1S,2R)-1-C-(indol-3-yl)glycerol 3-phosphate + CO2 + H2O</text>
        <dbReference type="Rhea" id="RHEA:23476"/>
        <dbReference type="ChEBI" id="CHEBI:15377"/>
        <dbReference type="ChEBI" id="CHEBI:15378"/>
        <dbReference type="ChEBI" id="CHEBI:16526"/>
        <dbReference type="ChEBI" id="CHEBI:58613"/>
        <dbReference type="ChEBI" id="CHEBI:58866"/>
        <dbReference type="EC" id="4.1.1.48"/>
    </reaction>
</comment>
<comment type="caution">
    <text evidence="11">The sequence shown here is derived from an EMBL/GenBank/DDBJ whole genome shotgun (WGS) entry which is preliminary data.</text>
</comment>
<evidence type="ECO:0000256" key="6">
    <source>
        <dbReference type="ARBA" id="ARBA00022822"/>
    </source>
</evidence>
<protein>
    <recommendedName>
        <fullName evidence="9">Indole-3-glycerol phosphate synthase</fullName>
        <shortName evidence="9">IGPS</shortName>
        <ecNumber evidence="9">4.1.1.48</ecNumber>
    </recommendedName>
</protein>
<dbReference type="NCBIfam" id="NF001377">
    <property type="entry name" value="PRK00278.2-4"/>
    <property type="match status" value="1"/>
</dbReference>
<evidence type="ECO:0000256" key="5">
    <source>
        <dbReference type="ARBA" id="ARBA00022793"/>
    </source>
</evidence>
<dbReference type="PROSITE" id="PS00614">
    <property type="entry name" value="IGPS"/>
    <property type="match status" value="1"/>
</dbReference>
<dbReference type="GO" id="GO:0004425">
    <property type="term" value="F:indole-3-glycerol-phosphate synthase activity"/>
    <property type="evidence" value="ECO:0007669"/>
    <property type="project" value="UniProtKB-UniRule"/>
</dbReference>
<dbReference type="GO" id="GO:0004640">
    <property type="term" value="F:phosphoribosylanthranilate isomerase activity"/>
    <property type="evidence" value="ECO:0007669"/>
    <property type="project" value="TreeGrafter"/>
</dbReference>
<keyword evidence="8 9" id="KW-0456">Lyase</keyword>
<evidence type="ECO:0000313" key="12">
    <source>
        <dbReference type="Proteomes" id="UP000712713"/>
    </source>
</evidence>
<dbReference type="InterPro" id="IPR011060">
    <property type="entry name" value="RibuloseP-bd_barrel"/>
</dbReference>
<evidence type="ECO:0000256" key="1">
    <source>
        <dbReference type="ARBA" id="ARBA00001633"/>
    </source>
</evidence>
<comment type="pathway">
    <text evidence="2 9">Amino-acid biosynthesis; L-tryptophan biosynthesis; L-tryptophan from chorismate: step 4/5.</text>
</comment>
<dbReference type="FunFam" id="3.20.20.70:FF:000024">
    <property type="entry name" value="Indole-3-glycerol phosphate synthase"/>
    <property type="match status" value="1"/>
</dbReference>
<dbReference type="Gene3D" id="3.20.20.70">
    <property type="entry name" value="Aldolase class I"/>
    <property type="match status" value="1"/>
</dbReference>
<evidence type="ECO:0000256" key="2">
    <source>
        <dbReference type="ARBA" id="ARBA00004696"/>
    </source>
</evidence>
<name>A0A921ERI4_9ACTN</name>
<dbReference type="Pfam" id="PF00218">
    <property type="entry name" value="IGPS"/>
    <property type="match status" value="1"/>
</dbReference>
<dbReference type="InterPro" id="IPR045186">
    <property type="entry name" value="Indole-3-glycerol_P_synth"/>
</dbReference>
<dbReference type="InterPro" id="IPR013785">
    <property type="entry name" value="Aldolase_TIM"/>
</dbReference>
<gene>
    <name evidence="9 11" type="primary">trpC</name>
    <name evidence="11" type="ORF">K8V15_08825</name>
</gene>
<dbReference type="InterPro" id="IPR001468">
    <property type="entry name" value="Indole-3-GlycerolPSynthase_CS"/>
</dbReference>
<dbReference type="EMBL" id="DYZF01000222">
    <property type="protein sequence ID" value="HJE52060.1"/>
    <property type="molecule type" value="Genomic_DNA"/>
</dbReference>
<organism evidence="11 12">
    <name type="scientific">Tessaracoccus flavescens</name>
    <dbReference type="NCBI Taxonomy" id="399497"/>
    <lineage>
        <taxon>Bacteria</taxon>
        <taxon>Bacillati</taxon>
        <taxon>Actinomycetota</taxon>
        <taxon>Actinomycetes</taxon>
        <taxon>Propionibacteriales</taxon>
        <taxon>Propionibacteriaceae</taxon>
        <taxon>Tessaracoccus</taxon>
    </lineage>
</organism>
<keyword evidence="7 9" id="KW-0057">Aromatic amino acid biosynthesis</keyword>
<dbReference type="HAMAP" id="MF_00134_B">
    <property type="entry name" value="IGPS_B"/>
    <property type="match status" value="1"/>
</dbReference>
<dbReference type="PANTHER" id="PTHR22854">
    <property type="entry name" value="TRYPTOPHAN BIOSYNTHESIS PROTEIN"/>
    <property type="match status" value="1"/>
</dbReference>
<accession>A0A921ERI4</accession>
<reference evidence="11" key="2">
    <citation type="submission" date="2021-09" db="EMBL/GenBank/DDBJ databases">
        <authorList>
            <person name="Gilroy R."/>
        </authorList>
    </citation>
    <scope>NUCLEOTIDE SEQUENCE</scope>
    <source>
        <strain evidence="11">ChiGjej3B3-7470</strain>
    </source>
</reference>
<keyword evidence="4 9" id="KW-0028">Amino-acid biosynthesis</keyword>
<dbReference type="GO" id="GO:0000162">
    <property type="term" value="P:L-tryptophan biosynthetic process"/>
    <property type="evidence" value="ECO:0007669"/>
    <property type="project" value="UniProtKB-UniRule"/>
</dbReference>
<evidence type="ECO:0000256" key="7">
    <source>
        <dbReference type="ARBA" id="ARBA00023141"/>
    </source>
</evidence>
<evidence type="ECO:0000313" key="11">
    <source>
        <dbReference type="EMBL" id="HJE52060.1"/>
    </source>
</evidence>
<dbReference type="EC" id="4.1.1.48" evidence="9"/>
<evidence type="ECO:0000256" key="9">
    <source>
        <dbReference type="HAMAP-Rule" id="MF_00134"/>
    </source>
</evidence>
<feature type="domain" description="Indole-3-glycerol phosphate synthase" evidence="10">
    <location>
        <begin position="4"/>
        <end position="254"/>
    </location>
</feature>
<proteinExistence type="inferred from homology"/>
<keyword evidence="6 9" id="KW-0822">Tryptophan biosynthesis</keyword>
<sequence length="263" mass="27760">MTVLDDIISGVRLDLDARRAFTPLADVVRAAEAADEPINPMPRFRAPELAVISEVKRKSPSKGDLAEIAEPDTLAAAYADGGAAAISVLTEQRRFGGSLADLDAVRARVDIPVLRKDFMVDDYQFYEARAHGADLVLLIVAALTDKELAHFGALAADLGLTPLVEAHTAEEVDRAVAGGFELIGINNRNLKTLEVDLANFGALSERIGSDAVKVAESGIFAPDDVATVVAHGADAILVGEALVKHGNPTAAIAEFMEAGRKRA</sequence>
<dbReference type="SUPFAM" id="SSF51366">
    <property type="entry name" value="Ribulose-phoshate binding barrel"/>
    <property type="match status" value="1"/>
</dbReference>
<evidence type="ECO:0000256" key="8">
    <source>
        <dbReference type="ARBA" id="ARBA00023239"/>
    </source>
</evidence>
<dbReference type="InterPro" id="IPR013798">
    <property type="entry name" value="Indole-3-glycerol_P_synth_dom"/>
</dbReference>
<evidence type="ECO:0000259" key="10">
    <source>
        <dbReference type="Pfam" id="PF00218"/>
    </source>
</evidence>
<comment type="similarity">
    <text evidence="3 9">Belongs to the TrpC family.</text>
</comment>
<dbReference type="Proteomes" id="UP000712713">
    <property type="component" value="Unassembled WGS sequence"/>
</dbReference>
<dbReference type="AlphaFoldDB" id="A0A921ERI4"/>
<dbReference type="NCBIfam" id="NF001369">
    <property type="entry name" value="PRK00278.1-1"/>
    <property type="match status" value="1"/>
</dbReference>
<keyword evidence="5 9" id="KW-0210">Decarboxylase</keyword>
<reference evidence="11" key="1">
    <citation type="journal article" date="2021" name="PeerJ">
        <title>Extensive microbial diversity within the chicken gut microbiome revealed by metagenomics and culture.</title>
        <authorList>
            <person name="Gilroy R."/>
            <person name="Ravi A."/>
            <person name="Getino M."/>
            <person name="Pursley I."/>
            <person name="Horton D.L."/>
            <person name="Alikhan N.F."/>
            <person name="Baker D."/>
            <person name="Gharbi K."/>
            <person name="Hall N."/>
            <person name="Watson M."/>
            <person name="Adriaenssens E.M."/>
            <person name="Foster-Nyarko E."/>
            <person name="Jarju S."/>
            <person name="Secka A."/>
            <person name="Antonio M."/>
            <person name="Oren A."/>
            <person name="Chaudhuri R.R."/>
            <person name="La Ragione R."/>
            <person name="Hildebrand F."/>
            <person name="Pallen M.J."/>
        </authorList>
    </citation>
    <scope>NUCLEOTIDE SEQUENCE</scope>
    <source>
        <strain evidence="11">ChiGjej3B3-7470</strain>
    </source>
</reference>
<dbReference type="CDD" id="cd00331">
    <property type="entry name" value="IGPS"/>
    <property type="match status" value="1"/>
</dbReference>
<dbReference type="PANTHER" id="PTHR22854:SF2">
    <property type="entry name" value="INDOLE-3-GLYCEROL-PHOSPHATE SYNTHASE"/>
    <property type="match status" value="1"/>
</dbReference>